<keyword evidence="5 6" id="KW-0472">Membrane</keyword>
<evidence type="ECO:0000256" key="4">
    <source>
        <dbReference type="ARBA" id="ARBA00022989"/>
    </source>
</evidence>
<evidence type="ECO:0000256" key="2">
    <source>
        <dbReference type="ARBA" id="ARBA00007620"/>
    </source>
</evidence>
<dbReference type="EMBL" id="CAWYQH010000152">
    <property type="protein sequence ID" value="CAK8695695.1"/>
    <property type="molecule type" value="Genomic_DNA"/>
</dbReference>
<dbReference type="PANTHER" id="PTHR48177">
    <property type="entry name" value="TRANSMEMBRANE PROTEIN 189"/>
    <property type="match status" value="1"/>
</dbReference>
<accession>A0ABP0GVV2</accession>
<evidence type="ECO:0000259" key="7">
    <source>
        <dbReference type="Pfam" id="PF10520"/>
    </source>
</evidence>
<dbReference type="InterPro" id="IPR052601">
    <property type="entry name" value="Plasmalogen_desaturase"/>
</dbReference>
<feature type="domain" description="Lipid desaturase" evidence="7">
    <location>
        <begin position="99"/>
        <end position="276"/>
    </location>
</feature>
<keyword evidence="3 6" id="KW-0812">Transmembrane</keyword>
<proteinExistence type="inferred from homology"/>
<comment type="subcellular location">
    <subcellularLocation>
        <location evidence="1">Membrane</location>
        <topology evidence="1">Multi-pass membrane protein</topology>
    </subcellularLocation>
</comment>
<evidence type="ECO:0000256" key="5">
    <source>
        <dbReference type="ARBA" id="ARBA00023136"/>
    </source>
</evidence>
<evidence type="ECO:0000313" key="8">
    <source>
        <dbReference type="EMBL" id="CAK8695695.1"/>
    </source>
</evidence>
<dbReference type="PANTHER" id="PTHR48177:SF1">
    <property type="entry name" value="PLASMANYLETHANOLAMINE DESATURASE 1"/>
    <property type="match status" value="1"/>
</dbReference>
<dbReference type="InterPro" id="IPR019547">
    <property type="entry name" value="Lipid_desat"/>
</dbReference>
<dbReference type="Proteomes" id="UP001642483">
    <property type="component" value="Unassembled WGS sequence"/>
</dbReference>
<organism evidence="8 9">
    <name type="scientific">Clavelina lepadiformis</name>
    <name type="common">Light-bulb sea squirt</name>
    <name type="synonym">Ascidia lepadiformis</name>
    <dbReference type="NCBI Taxonomy" id="159417"/>
    <lineage>
        <taxon>Eukaryota</taxon>
        <taxon>Metazoa</taxon>
        <taxon>Chordata</taxon>
        <taxon>Tunicata</taxon>
        <taxon>Ascidiacea</taxon>
        <taxon>Aplousobranchia</taxon>
        <taxon>Clavelinidae</taxon>
        <taxon>Clavelina</taxon>
    </lineage>
</organism>
<comment type="caution">
    <text evidence="8">The sequence shown here is derived from an EMBL/GenBank/DDBJ whole genome shotgun (WGS) entry which is preliminary data.</text>
</comment>
<reference evidence="8 9" key="1">
    <citation type="submission" date="2024-02" db="EMBL/GenBank/DDBJ databases">
        <authorList>
            <person name="Daric V."/>
            <person name="Darras S."/>
        </authorList>
    </citation>
    <scope>NUCLEOTIDE SEQUENCE [LARGE SCALE GENOMIC DNA]</scope>
</reference>
<feature type="transmembrane region" description="Helical" evidence="6">
    <location>
        <begin position="62"/>
        <end position="83"/>
    </location>
</feature>
<evidence type="ECO:0000256" key="6">
    <source>
        <dbReference type="SAM" id="Phobius"/>
    </source>
</evidence>
<sequence length="285" mass="32911">MENYATTEMSLDEPIKMDAMIEEEESVSQQNSISKTARWGPNHEGAKELAQLYSREKRLQEVICVILSTILTSADFCFLVYHFKSSHLLYMIPSVFAGILTADFASGFVHWAADSWGSIELPIVGKNFIRPFREHHIDPTAITRHDLIETNGDNFMLTIIPMAISVYKFCTLSNDEITSNYSNEAYMFALVLFVCLTNQIHKWSHTYFGLPAWVTFLQDLHIILPKQHHRVHHVAPHETYFCITTGWLNYPLEKLKFWTTLEKIIEITTGIKPRSDDLKWAKKSH</sequence>
<keyword evidence="4 6" id="KW-1133">Transmembrane helix</keyword>
<evidence type="ECO:0000256" key="1">
    <source>
        <dbReference type="ARBA" id="ARBA00004141"/>
    </source>
</evidence>
<keyword evidence="9" id="KW-1185">Reference proteome</keyword>
<evidence type="ECO:0000256" key="3">
    <source>
        <dbReference type="ARBA" id="ARBA00022692"/>
    </source>
</evidence>
<protein>
    <recommendedName>
        <fullName evidence="7">Lipid desaturase domain-containing protein</fullName>
    </recommendedName>
</protein>
<dbReference type="Pfam" id="PF10520">
    <property type="entry name" value="Lipid_desat"/>
    <property type="match status" value="1"/>
</dbReference>
<name>A0ABP0GVV2_CLALP</name>
<comment type="similarity">
    <text evidence="2">Belongs to the fatty acid desaturase CarF family.</text>
</comment>
<evidence type="ECO:0000313" key="9">
    <source>
        <dbReference type="Proteomes" id="UP001642483"/>
    </source>
</evidence>
<gene>
    <name evidence="8" type="ORF">CVLEPA_LOCUS28931</name>
</gene>